<feature type="compositionally biased region" description="Basic and acidic residues" evidence="5">
    <location>
        <begin position="255"/>
        <end position="270"/>
    </location>
</feature>
<keyword evidence="4" id="KW-0378">Hydrolase</keyword>
<comment type="subcellular location">
    <subcellularLocation>
        <location evidence="2">Cell membrane</location>
        <topology evidence="2">Peripheral membrane protein</topology>
    </subcellularLocation>
</comment>
<dbReference type="SUPFAM" id="SSF47473">
    <property type="entry name" value="EF-hand"/>
    <property type="match status" value="1"/>
</dbReference>
<dbReference type="GO" id="GO:0048015">
    <property type="term" value="P:phosphatidylinositol-mediated signaling"/>
    <property type="evidence" value="ECO:0007669"/>
    <property type="project" value="TreeGrafter"/>
</dbReference>
<feature type="domain" description="C2" evidence="6">
    <location>
        <begin position="423"/>
        <end position="550"/>
    </location>
</feature>
<keyword evidence="3" id="KW-0807">Transducer</keyword>
<evidence type="ECO:0000256" key="1">
    <source>
        <dbReference type="ARBA" id="ARBA00001195"/>
    </source>
</evidence>
<dbReference type="SMART" id="SM00239">
    <property type="entry name" value="C2"/>
    <property type="match status" value="1"/>
</dbReference>
<evidence type="ECO:0000256" key="2">
    <source>
        <dbReference type="ARBA" id="ARBA00004202"/>
    </source>
</evidence>
<dbReference type="Gene3D" id="1.10.238.10">
    <property type="entry name" value="EF-hand"/>
    <property type="match status" value="1"/>
</dbReference>
<feature type="domain" description="PI-PLC Y-box" evidence="7">
    <location>
        <begin position="304"/>
        <end position="417"/>
    </location>
</feature>
<dbReference type="InterPro" id="IPR001711">
    <property type="entry name" value="PLipase_C_Pinositol-sp_Y"/>
</dbReference>
<protein>
    <recommendedName>
        <fullName evidence="4">Phosphoinositide phospholipase C</fullName>
        <ecNumber evidence="4">3.1.4.11</ecNumber>
    </recommendedName>
</protein>
<dbReference type="OMA" id="CEDDKNE"/>
<evidence type="ECO:0000313" key="8">
    <source>
        <dbReference type="EMBL" id="KAH7314560.1"/>
    </source>
</evidence>
<organism evidence="8 9">
    <name type="scientific">Ceratopteris richardii</name>
    <name type="common">Triangle waterfern</name>
    <dbReference type="NCBI Taxonomy" id="49495"/>
    <lineage>
        <taxon>Eukaryota</taxon>
        <taxon>Viridiplantae</taxon>
        <taxon>Streptophyta</taxon>
        <taxon>Embryophyta</taxon>
        <taxon>Tracheophyta</taxon>
        <taxon>Polypodiopsida</taxon>
        <taxon>Polypodiidae</taxon>
        <taxon>Polypodiales</taxon>
        <taxon>Pteridineae</taxon>
        <taxon>Pteridaceae</taxon>
        <taxon>Parkerioideae</taxon>
        <taxon>Ceratopteris</taxon>
    </lineage>
</organism>
<name>A0A8T2S9A7_CERRI</name>
<dbReference type="InterPro" id="IPR001192">
    <property type="entry name" value="PI-PLC_fam"/>
</dbReference>
<dbReference type="SUPFAM" id="SSF49562">
    <property type="entry name" value="C2 domain (Calcium/lipid-binding domain, CaLB)"/>
    <property type="match status" value="1"/>
</dbReference>
<comment type="catalytic activity">
    <reaction evidence="1 4">
        <text>a 1,2-diacyl-sn-glycero-3-phospho-(1D-myo-inositol-4,5-bisphosphate) + H2O = 1D-myo-inositol 1,4,5-trisphosphate + a 1,2-diacyl-sn-glycerol + H(+)</text>
        <dbReference type="Rhea" id="RHEA:33179"/>
        <dbReference type="ChEBI" id="CHEBI:15377"/>
        <dbReference type="ChEBI" id="CHEBI:15378"/>
        <dbReference type="ChEBI" id="CHEBI:17815"/>
        <dbReference type="ChEBI" id="CHEBI:58456"/>
        <dbReference type="ChEBI" id="CHEBI:203600"/>
        <dbReference type="EC" id="3.1.4.11"/>
    </reaction>
</comment>
<dbReference type="OrthoDB" id="269822at2759"/>
<dbReference type="PANTHER" id="PTHR10336:SF204">
    <property type="entry name" value="PHOSPHOINOSITIDE PHOSPHOLIPASE C 4-RELATED"/>
    <property type="match status" value="1"/>
</dbReference>
<dbReference type="PROSITE" id="PS50004">
    <property type="entry name" value="C2"/>
    <property type="match status" value="1"/>
</dbReference>
<keyword evidence="4" id="KW-0442">Lipid degradation</keyword>
<keyword evidence="4" id="KW-0443">Lipid metabolism</keyword>
<proteinExistence type="predicted"/>
<feature type="region of interest" description="Disordered" evidence="5">
    <location>
        <begin position="250"/>
        <end position="286"/>
    </location>
</feature>
<dbReference type="SMART" id="SM00148">
    <property type="entry name" value="PLCXc"/>
    <property type="match status" value="1"/>
</dbReference>
<dbReference type="SUPFAM" id="SSF51695">
    <property type="entry name" value="PLC-like phosphodiesterases"/>
    <property type="match status" value="1"/>
</dbReference>
<dbReference type="Pfam" id="PF00388">
    <property type="entry name" value="PI-PLC-X"/>
    <property type="match status" value="1"/>
</dbReference>
<reference evidence="8" key="1">
    <citation type="submission" date="2021-08" db="EMBL/GenBank/DDBJ databases">
        <title>WGS assembly of Ceratopteris richardii.</title>
        <authorList>
            <person name="Marchant D.B."/>
            <person name="Chen G."/>
            <person name="Jenkins J."/>
            <person name="Shu S."/>
            <person name="Leebens-Mack J."/>
            <person name="Grimwood J."/>
            <person name="Schmutz J."/>
            <person name="Soltis P."/>
            <person name="Soltis D."/>
            <person name="Chen Z.-H."/>
        </authorList>
    </citation>
    <scope>NUCLEOTIDE SEQUENCE</scope>
    <source>
        <strain evidence="8">Whitten #5841</strain>
        <tissue evidence="8">Leaf</tissue>
    </source>
</reference>
<keyword evidence="9" id="KW-1185">Reference proteome</keyword>
<dbReference type="AlphaFoldDB" id="A0A8T2S9A7"/>
<dbReference type="GO" id="GO:0005886">
    <property type="term" value="C:plasma membrane"/>
    <property type="evidence" value="ECO:0007669"/>
    <property type="project" value="UniProtKB-SubCell"/>
</dbReference>
<dbReference type="CDD" id="cd00275">
    <property type="entry name" value="C2_PLC_like"/>
    <property type="match status" value="1"/>
</dbReference>
<evidence type="ECO:0000256" key="5">
    <source>
        <dbReference type="SAM" id="MobiDB-lite"/>
    </source>
</evidence>
<dbReference type="Pfam" id="PF09279">
    <property type="entry name" value="EF-hand_like"/>
    <property type="match status" value="1"/>
</dbReference>
<dbReference type="InterPro" id="IPR015359">
    <property type="entry name" value="PLC_EF-hand-like"/>
</dbReference>
<dbReference type="SMART" id="SM00149">
    <property type="entry name" value="PLCYc"/>
    <property type="match status" value="1"/>
</dbReference>
<dbReference type="PROSITE" id="PS50008">
    <property type="entry name" value="PIPLC_Y_DOMAIN"/>
    <property type="match status" value="1"/>
</dbReference>
<dbReference type="InterPro" id="IPR000008">
    <property type="entry name" value="C2_dom"/>
</dbReference>
<dbReference type="GO" id="GO:0051209">
    <property type="term" value="P:release of sequestered calcium ion into cytosol"/>
    <property type="evidence" value="ECO:0007669"/>
    <property type="project" value="TreeGrafter"/>
</dbReference>
<dbReference type="PANTHER" id="PTHR10336">
    <property type="entry name" value="PHOSPHOINOSITIDE-SPECIFIC PHOSPHOLIPASE C FAMILY PROTEIN"/>
    <property type="match status" value="1"/>
</dbReference>
<sequence length="568" mass="64521">MYGFVSKFLHRHSPHTVSESQSGTATSPCVPSEIKALFQKYSSNGRMNASQFRKFLVEVQQEGDVSENSALMIMQSVNESLPGPQFNVDHFYSYLLHPQLNFVIHNHIHQDMSSPLSNYYIFTGHNSYLTGNQLSSESSIEAIVEALERGVRVVELDLWPDDDGDIRVLHGRTLTSSVKFEVCLSAIKENAFIRSQYPVIITLEDHLSPDLQVKAAKIIKNILVPLLYCPPSSCDLTRFPSPKDLEGKILISTKPPKEINRKSDTNKEDSASGEENTTYKESYADKFKPPEQENSLHFAEEYMNLIAIRQGSKGKSLSETLKIENHAKRVSLSERKLSKLAAEDPLSIVKFTQNNILRIYPRGLRVDSSNYNPMKAWLLGAQMVALNMQGYGKHLWVAQGFFRANGCCGYVKKPDFLLSEDLTKAYDLYNSENVELPVKQTLKINVFLGRGWHEQLGEHSFDKRSAPDFFVKVGIAGAKVDKQKHETNVKKNDWEPIWNEEFEFMLRVPELAILRIEVQEHNKTLDVFAGQVCLPVSELKAGYRVVTLCDNKGEEWETVKLLFFIKFS</sequence>
<dbReference type="Pfam" id="PF00168">
    <property type="entry name" value="C2"/>
    <property type="match status" value="1"/>
</dbReference>
<evidence type="ECO:0000256" key="4">
    <source>
        <dbReference type="RuleBase" id="RU361133"/>
    </source>
</evidence>
<dbReference type="InterPro" id="IPR035892">
    <property type="entry name" value="C2_domain_sf"/>
</dbReference>
<dbReference type="Proteomes" id="UP000825935">
    <property type="component" value="Chromosome 21"/>
</dbReference>
<evidence type="ECO:0000259" key="7">
    <source>
        <dbReference type="PROSITE" id="PS50008"/>
    </source>
</evidence>
<evidence type="ECO:0000313" key="9">
    <source>
        <dbReference type="Proteomes" id="UP000825935"/>
    </source>
</evidence>
<dbReference type="GO" id="GO:0004435">
    <property type="term" value="F:phosphatidylinositol-4,5-bisphosphate phospholipase C activity"/>
    <property type="evidence" value="ECO:0007669"/>
    <property type="project" value="UniProtKB-EC"/>
</dbReference>
<gene>
    <name evidence="8" type="ORF">KP509_21G009200</name>
</gene>
<dbReference type="Gene3D" id="3.20.20.190">
    <property type="entry name" value="Phosphatidylinositol (PI) phosphodiesterase"/>
    <property type="match status" value="1"/>
</dbReference>
<dbReference type="Pfam" id="PF00387">
    <property type="entry name" value="PI-PLC-Y"/>
    <property type="match status" value="1"/>
</dbReference>
<dbReference type="EMBL" id="CM035426">
    <property type="protein sequence ID" value="KAH7314560.1"/>
    <property type="molecule type" value="Genomic_DNA"/>
</dbReference>
<dbReference type="Gene3D" id="2.60.40.150">
    <property type="entry name" value="C2 domain"/>
    <property type="match status" value="1"/>
</dbReference>
<evidence type="ECO:0000259" key="6">
    <source>
        <dbReference type="PROSITE" id="PS50004"/>
    </source>
</evidence>
<dbReference type="InterPro" id="IPR011992">
    <property type="entry name" value="EF-hand-dom_pair"/>
</dbReference>
<dbReference type="InterPro" id="IPR000909">
    <property type="entry name" value="PLipase_C_PInositol-sp_X_dom"/>
</dbReference>
<dbReference type="GO" id="GO:0016042">
    <property type="term" value="P:lipid catabolic process"/>
    <property type="evidence" value="ECO:0007669"/>
    <property type="project" value="UniProtKB-KW"/>
</dbReference>
<evidence type="ECO:0000256" key="3">
    <source>
        <dbReference type="ARBA" id="ARBA00023224"/>
    </source>
</evidence>
<comment type="caution">
    <text evidence="8">The sequence shown here is derived from an EMBL/GenBank/DDBJ whole genome shotgun (WGS) entry which is preliminary data.</text>
</comment>
<dbReference type="PRINTS" id="PR00390">
    <property type="entry name" value="PHPHLIPASEC"/>
</dbReference>
<dbReference type="InterPro" id="IPR017946">
    <property type="entry name" value="PLC-like_Pdiesterase_TIM-brl"/>
</dbReference>
<dbReference type="PROSITE" id="PS50007">
    <property type="entry name" value="PIPLC_X_DOMAIN"/>
    <property type="match status" value="1"/>
</dbReference>
<accession>A0A8T2S9A7</accession>
<dbReference type="EC" id="3.1.4.11" evidence="4"/>